<gene>
    <name evidence="2" type="ORF">BYL167_LOCUS44997</name>
    <name evidence="1" type="ORF">SMN809_LOCUS35196</name>
</gene>
<protein>
    <submittedName>
        <fullName evidence="1">Uncharacterized protein</fullName>
    </submittedName>
</protein>
<proteinExistence type="predicted"/>
<dbReference type="EMBL" id="CAJOBI010083315">
    <property type="protein sequence ID" value="CAF4507388.1"/>
    <property type="molecule type" value="Genomic_DNA"/>
</dbReference>
<dbReference type="AlphaFoldDB" id="A0A8S2XL92"/>
<evidence type="ECO:0000313" key="2">
    <source>
        <dbReference type="EMBL" id="CAF4723965.1"/>
    </source>
</evidence>
<sequence length="54" mass="6273">ENMLALNPALYVNIISKESRRVLKCILLGKVMNWNGLQLKMYWDPMARECGYAL</sequence>
<name>A0A8S2XL92_9BILA</name>
<dbReference type="Proteomes" id="UP000676336">
    <property type="component" value="Unassembled WGS sequence"/>
</dbReference>
<evidence type="ECO:0000313" key="3">
    <source>
        <dbReference type="Proteomes" id="UP000676336"/>
    </source>
</evidence>
<accession>A0A8S2XL92</accession>
<dbReference type="Proteomes" id="UP000681967">
    <property type="component" value="Unassembled WGS sequence"/>
</dbReference>
<dbReference type="EMBL" id="CAJOBH010123574">
    <property type="protein sequence ID" value="CAF4723965.1"/>
    <property type="molecule type" value="Genomic_DNA"/>
</dbReference>
<evidence type="ECO:0000313" key="1">
    <source>
        <dbReference type="EMBL" id="CAF4507388.1"/>
    </source>
</evidence>
<reference evidence="1" key="1">
    <citation type="submission" date="2021-02" db="EMBL/GenBank/DDBJ databases">
        <authorList>
            <person name="Nowell W R."/>
        </authorList>
    </citation>
    <scope>NUCLEOTIDE SEQUENCE</scope>
</reference>
<organism evidence="1 3">
    <name type="scientific">Rotaria magnacalcarata</name>
    <dbReference type="NCBI Taxonomy" id="392030"/>
    <lineage>
        <taxon>Eukaryota</taxon>
        <taxon>Metazoa</taxon>
        <taxon>Spiralia</taxon>
        <taxon>Gnathifera</taxon>
        <taxon>Rotifera</taxon>
        <taxon>Eurotatoria</taxon>
        <taxon>Bdelloidea</taxon>
        <taxon>Philodinida</taxon>
        <taxon>Philodinidae</taxon>
        <taxon>Rotaria</taxon>
    </lineage>
</organism>
<feature type="non-terminal residue" evidence="1">
    <location>
        <position position="1"/>
    </location>
</feature>
<comment type="caution">
    <text evidence="1">The sequence shown here is derived from an EMBL/GenBank/DDBJ whole genome shotgun (WGS) entry which is preliminary data.</text>
</comment>